<dbReference type="Gene3D" id="3.40.640.10">
    <property type="entry name" value="Type I PLP-dependent aspartate aminotransferase-like (Major domain)"/>
    <property type="match status" value="1"/>
</dbReference>
<comment type="caution">
    <text evidence="4">The sequence shown here is derived from an EMBL/GenBank/DDBJ whole genome shotgun (WGS) entry which is preliminary data.</text>
</comment>
<reference evidence="4" key="1">
    <citation type="journal article" date="2020" name="mSystems">
        <title>Genome- and Community-Level Interaction Insights into Carbon Utilization and Element Cycling Functions of Hydrothermarchaeota in Hydrothermal Sediment.</title>
        <authorList>
            <person name="Zhou Z."/>
            <person name="Liu Y."/>
            <person name="Xu W."/>
            <person name="Pan J."/>
            <person name="Luo Z.H."/>
            <person name="Li M."/>
        </authorList>
    </citation>
    <scope>NUCLEOTIDE SEQUENCE [LARGE SCALE GENOMIC DNA]</scope>
    <source>
        <strain evidence="4">SpSt-222</strain>
    </source>
</reference>
<dbReference type="GO" id="GO:0030170">
    <property type="term" value="F:pyridoxal phosphate binding"/>
    <property type="evidence" value="ECO:0007669"/>
    <property type="project" value="InterPro"/>
</dbReference>
<dbReference type="InterPro" id="IPR015422">
    <property type="entry name" value="PyrdxlP-dep_Trfase_small"/>
</dbReference>
<accession>A0A7C2BDU5</accession>
<keyword evidence="4" id="KW-0032">Aminotransferase</keyword>
<dbReference type="InterPro" id="IPR015424">
    <property type="entry name" value="PyrdxlP-dep_Trfase"/>
</dbReference>
<dbReference type="InterPro" id="IPR015421">
    <property type="entry name" value="PyrdxlP-dep_Trfase_major"/>
</dbReference>
<proteinExistence type="inferred from homology"/>
<dbReference type="PANTHER" id="PTHR43713:SF3">
    <property type="entry name" value="GLUTAMATE-1-SEMIALDEHYDE 2,1-AMINOMUTASE 1, CHLOROPLASTIC-RELATED"/>
    <property type="match status" value="1"/>
</dbReference>
<protein>
    <submittedName>
        <fullName evidence="4">Aspartate aminotransferase family protein</fullName>
    </submittedName>
</protein>
<dbReference type="PANTHER" id="PTHR43713">
    <property type="entry name" value="GLUTAMATE-1-SEMIALDEHYDE 2,1-AMINOMUTASE"/>
    <property type="match status" value="1"/>
</dbReference>
<evidence type="ECO:0000256" key="3">
    <source>
        <dbReference type="RuleBase" id="RU003560"/>
    </source>
</evidence>
<dbReference type="Gene3D" id="3.90.1150.10">
    <property type="entry name" value="Aspartate Aminotransferase, domain 1"/>
    <property type="match status" value="1"/>
</dbReference>
<dbReference type="PROSITE" id="PS00600">
    <property type="entry name" value="AA_TRANSFER_CLASS_3"/>
    <property type="match status" value="1"/>
</dbReference>
<keyword evidence="2 3" id="KW-0663">Pyridoxal phosphate</keyword>
<gene>
    <name evidence="4" type="ORF">ENP47_08630</name>
</gene>
<comment type="cofactor">
    <cofactor evidence="1">
        <name>pyridoxal 5'-phosphate</name>
        <dbReference type="ChEBI" id="CHEBI:597326"/>
    </cofactor>
</comment>
<comment type="similarity">
    <text evidence="3">Belongs to the class-III pyridoxal-phosphate-dependent aminotransferase family.</text>
</comment>
<keyword evidence="4" id="KW-0808">Transferase</keyword>
<evidence type="ECO:0000256" key="1">
    <source>
        <dbReference type="ARBA" id="ARBA00001933"/>
    </source>
</evidence>
<evidence type="ECO:0000313" key="4">
    <source>
        <dbReference type="EMBL" id="HEF65646.1"/>
    </source>
</evidence>
<dbReference type="InterPro" id="IPR049704">
    <property type="entry name" value="Aminotrans_3_PPA_site"/>
</dbReference>
<organism evidence="4">
    <name type="scientific">Thermomicrobium roseum</name>
    <dbReference type="NCBI Taxonomy" id="500"/>
    <lineage>
        <taxon>Bacteria</taxon>
        <taxon>Pseudomonadati</taxon>
        <taxon>Thermomicrobiota</taxon>
        <taxon>Thermomicrobia</taxon>
        <taxon>Thermomicrobiales</taxon>
        <taxon>Thermomicrobiaceae</taxon>
        <taxon>Thermomicrobium</taxon>
    </lineage>
</organism>
<dbReference type="EMBL" id="DSJL01000011">
    <property type="protein sequence ID" value="HEF65646.1"/>
    <property type="molecule type" value="Genomic_DNA"/>
</dbReference>
<dbReference type="Pfam" id="PF00202">
    <property type="entry name" value="Aminotran_3"/>
    <property type="match status" value="1"/>
</dbReference>
<evidence type="ECO:0000256" key="2">
    <source>
        <dbReference type="ARBA" id="ARBA00022898"/>
    </source>
</evidence>
<dbReference type="SUPFAM" id="SSF53383">
    <property type="entry name" value="PLP-dependent transferases"/>
    <property type="match status" value="1"/>
</dbReference>
<dbReference type="CDD" id="cd00610">
    <property type="entry name" value="OAT_like"/>
    <property type="match status" value="1"/>
</dbReference>
<dbReference type="InterPro" id="IPR005814">
    <property type="entry name" value="Aminotrans_3"/>
</dbReference>
<name>A0A7C2BDU5_THERO</name>
<dbReference type="AlphaFoldDB" id="A0A7C2BDU5"/>
<dbReference type="GO" id="GO:0008483">
    <property type="term" value="F:transaminase activity"/>
    <property type="evidence" value="ECO:0007669"/>
    <property type="project" value="UniProtKB-KW"/>
</dbReference>
<sequence>MSTDLLLGDHYFAQSRKLFERISQTIAGGESSYARLKKGLELCFSHGEGSHFWDVDGHEYIDYSLGYGPLIFGHKPRRVIQAVIEAIERYGTIATFPYELDAEVGELFTELVPGVELLRFANSGTEATMAAARLARAYTGRPKIVQMEGAYHGWADTHLWSSHPDVWRPQLRPYSPRPIPGSRGIPEVYGDALLIAQYNDRESLERLFLEHGHEIAGVLVEPVQCNSGVILPEPGYLEFLREITRAYGALLIFDEVITGFRLAPGGAQERLGVIPDIATYAKALGAGFPIAAFGGSREVMQLEATNQVMHGGTYTANVLALAAARAVLTEMKTRRQELWAILDGFGERLREGLREACEAAGLRCIVQGIGPVWHIFFAKPNAPALDRIRNYREAHAYTSIDIYDRFHRAMLKRGVYFHPYHLERWFISTAHSEADVRATLEAAHEAALEVARSLREQPVTDQASLAMPGIAQ</sequence>